<keyword evidence="4" id="KW-0812">Transmembrane</keyword>
<comment type="subcellular location">
    <subcellularLocation>
        <location evidence="1">Cell outer membrane</location>
        <topology evidence="1">Multi-pass membrane protein</topology>
    </subcellularLocation>
</comment>
<dbReference type="RefSeq" id="WP_407068478.1">
    <property type="nucleotide sequence ID" value="NZ_JBJJXE010000001.1"/>
</dbReference>
<comment type="similarity">
    <text evidence="2">Belongs to the OmpP1/FadL family.</text>
</comment>
<evidence type="ECO:0000313" key="9">
    <source>
        <dbReference type="EMBL" id="MFL1731631.1"/>
    </source>
</evidence>
<gene>
    <name evidence="9" type="ORF">ACJHVH_01255</name>
</gene>
<keyword evidence="6" id="KW-0472">Membrane</keyword>
<evidence type="ECO:0000256" key="8">
    <source>
        <dbReference type="SAM" id="SignalP"/>
    </source>
</evidence>
<keyword evidence="10" id="KW-1185">Reference proteome</keyword>
<dbReference type="SUPFAM" id="SSF56935">
    <property type="entry name" value="Porins"/>
    <property type="match status" value="1"/>
</dbReference>
<evidence type="ECO:0000256" key="6">
    <source>
        <dbReference type="ARBA" id="ARBA00023136"/>
    </source>
</evidence>
<feature type="signal peptide" evidence="8">
    <location>
        <begin position="1"/>
        <end position="24"/>
    </location>
</feature>
<keyword evidence="7" id="KW-0998">Cell outer membrane</keyword>
<evidence type="ECO:0000256" key="1">
    <source>
        <dbReference type="ARBA" id="ARBA00004571"/>
    </source>
</evidence>
<dbReference type="PANTHER" id="PTHR35093">
    <property type="entry name" value="OUTER MEMBRANE PROTEIN NMB0088-RELATED"/>
    <property type="match status" value="1"/>
</dbReference>
<accession>A0ABW8U9M4</accession>
<evidence type="ECO:0000256" key="3">
    <source>
        <dbReference type="ARBA" id="ARBA00022452"/>
    </source>
</evidence>
<sequence>MRRFNHKALVVAIASFGTVGVANAAGLDRSGQDVTAFLQDGTYAEAVYTYVDADIAGVDTSGQAIKDIAEPYDFFRYGVKADINDRFSVGVMYDEPFGAAVKYEGGNDFVSSGANATVAALTGGQLLDFATTQDTANNLRGTAGILADNLKENAISMQELGAELAAAQAAGDTAKVAQLTKDLQDSQVDIATKRQRLDVVLKKAKTLTAATNVAATAENQIGEGTNVEIRTNNATALIGAKFGANRNFQIYGGPAAQRLTGEVHLRGVAYQGAQGYDAKISTDTAVGWVAGVSYSKPEIALKAALTYRSKIKHDSVISEVFPALGANGTTSRDFSVTLPESYNLDFQTGVNPTTLLTAKVRYVPWSGFDIRPPTYGDATLISAGKKLPIVSYDKDQWSAEIGFGKKLSDKLSVAGNIGYDSGAGNPATSLGPIKGYYSVGLGAKYSVTPEWSVSLGGKYLKFGDAQAQLPTNAIVGRFKDNDGFIAGLKVAYHAK</sequence>
<evidence type="ECO:0000313" key="10">
    <source>
        <dbReference type="Proteomes" id="UP001624684"/>
    </source>
</evidence>
<evidence type="ECO:0000256" key="2">
    <source>
        <dbReference type="ARBA" id="ARBA00008163"/>
    </source>
</evidence>
<evidence type="ECO:0000256" key="7">
    <source>
        <dbReference type="ARBA" id="ARBA00023237"/>
    </source>
</evidence>
<dbReference type="PANTHER" id="PTHR35093:SF8">
    <property type="entry name" value="OUTER MEMBRANE PROTEIN NMB0088-RELATED"/>
    <property type="match status" value="1"/>
</dbReference>
<evidence type="ECO:0008006" key="11">
    <source>
        <dbReference type="Google" id="ProtNLM"/>
    </source>
</evidence>
<evidence type="ECO:0000256" key="5">
    <source>
        <dbReference type="ARBA" id="ARBA00022729"/>
    </source>
</evidence>
<name>A0ABW8U9M4_9GAMM</name>
<feature type="chain" id="PRO_5046167138" description="Outer membrane protein transport protein (OMPP1/FadL/TodX)" evidence="8">
    <location>
        <begin position="25"/>
        <end position="495"/>
    </location>
</feature>
<dbReference type="InterPro" id="IPR005017">
    <property type="entry name" value="OMPP1/FadL/TodX"/>
</dbReference>
<proteinExistence type="inferred from homology"/>
<dbReference type="Gene3D" id="2.40.160.60">
    <property type="entry name" value="Outer membrane protein transport protein (OMPP1/FadL/TodX)"/>
    <property type="match status" value="1"/>
</dbReference>
<reference evidence="9 10" key="1">
    <citation type="submission" date="2024-11" db="EMBL/GenBank/DDBJ databases">
        <title>First Report of Moraxella oculi in Brazil in an Infectious Bovine Keratoconjunctivitis Outbreak.</title>
        <authorList>
            <person name="Carvalho C.V."/>
            <person name="Domingues R."/>
            <person name="Coutinho C."/>
            <person name="Honorio N.T.B.S."/>
            <person name="Faza D.R.L.R."/>
            <person name="Carvalho W.A."/>
            <person name="Machado A.B.F."/>
            <person name="Martins M.F."/>
            <person name="Gaspar E.B."/>
        </authorList>
    </citation>
    <scope>NUCLEOTIDE SEQUENCE [LARGE SCALE GENOMIC DNA]</scope>
    <source>
        <strain evidence="9 10">2117LE</strain>
    </source>
</reference>
<dbReference type="Proteomes" id="UP001624684">
    <property type="component" value="Unassembled WGS sequence"/>
</dbReference>
<organism evidence="9 10">
    <name type="scientific">Moraxella oculi</name>
    <dbReference type="NCBI Taxonomy" id="2940516"/>
    <lineage>
        <taxon>Bacteria</taxon>
        <taxon>Pseudomonadati</taxon>
        <taxon>Pseudomonadota</taxon>
        <taxon>Gammaproteobacteria</taxon>
        <taxon>Moraxellales</taxon>
        <taxon>Moraxellaceae</taxon>
        <taxon>Moraxella</taxon>
    </lineage>
</organism>
<keyword evidence="3" id="KW-1134">Transmembrane beta strand</keyword>
<comment type="caution">
    <text evidence="9">The sequence shown here is derived from an EMBL/GenBank/DDBJ whole genome shotgun (WGS) entry which is preliminary data.</text>
</comment>
<protein>
    <recommendedName>
        <fullName evidence="11">Outer membrane protein transport protein (OMPP1/FadL/TodX)</fullName>
    </recommendedName>
</protein>
<evidence type="ECO:0000256" key="4">
    <source>
        <dbReference type="ARBA" id="ARBA00022692"/>
    </source>
</evidence>
<keyword evidence="5 8" id="KW-0732">Signal</keyword>
<dbReference type="EMBL" id="JBJJXE010000001">
    <property type="protein sequence ID" value="MFL1731631.1"/>
    <property type="molecule type" value="Genomic_DNA"/>
</dbReference>